<evidence type="ECO:0000313" key="1">
    <source>
        <dbReference type="EMBL" id="CAL8117616.1"/>
    </source>
</evidence>
<reference evidence="1 2" key="1">
    <citation type="submission" date="2024-08" db="EMBL/GenBank/DDBJ databases">
        <authorList>
            <person name="Cucini C."/>
            <person name="Frati F."/>
        </authorList>
    </citation>
    <scope>NUCLEOTIDE SEQUENCE [LARGE SCALE GENOMIC DNA]</scope>
</reference>
<keyword evidence="2" id="KW-1185">Reference proteome</keyword>
<accession>A0ABP1R218</accession>
<dbReference type="SUPFAM" id="SSF52047">
    <property type="entry name" value="RNI-like"/>
    <property type="match status" value="1"/>
</dbReference>
<dbReference type="InterPro" id="IPR032675">
    <property type="entry name" value="LRR_dom_sf"/>
</dbReference>
<organism evidence="1 2">
    <name type="scientific">Orchesella dallaii</name>
    <dbReference type="NCBI Taxonomy" id="48710"/>
    <lineage>
        <taxon>Eukaryota</taxon>
        <taxon>Metazoa</taxon>
        <taxon>Ecdysozoa</taxon>
        <taxon>Arthropoda</taxon>
        <taxon>Hexapoda</taxon>
        <taxon>Collembola</taxon>
        <taxon>Entomobryomorpha</taxon>
        <taxon>Entomobryoidea</taxon>
        <taxon>Orchesellidae</taxon>
        <taxon>Orchesellinae</taxon>
        <taxon>Orchesella</taxon>
    </lineage>
</organism>
<dbReference type="EMBL" id="CAXLJM020000055">
    <property type="protein sequence ID" value="CAL8117616.1"/>
    <property type="molecule type" value="Genomic_DNA"/>
</dbReference>
<proteinExistence type="predicted"/>
<gene>
    <name evidence="1" type="ORF">ODALV1_LOCUS17779</name>
</gene>
<dbReference type="Proteomes" id="UP001642540">
    <property type="component" value="Unassembled WGS sequence"/>
</dbReference>
<comment type="caution">
    <text evidence="1">The sequence shown here is derived from an EMBL/GenBank/DDBJ whole genome shotgun (WGS) entry which is preliminary data.</text>
</comment>
<sequence length="482" mass="55831">MGAHGSKDRHPPSSISNPIVKQLKVNRLPVQHDHPHQAQLSLHLWQNIVKYLEPQDFTSFMNTCPQYRDKLCRLAPPVLFPKILGILMDNGFLGENPRSPILSHRLVNSQVKNSVDAFLNNNPHPPSWLQDAYTFRNSERIETFIQNYNAEKVENCSFLFTTIQIEAKSADCFNSALTLFLGYGQYLTKVYMELEFQPCPEIVMRQLNLALSQLPNISALHVSAEVEPRREPPYNPLPRQFTPQLERLKELSFYFNSKNNEENMRLPSSISSLTPLYQSFLQSYGRKLKHFAVSHRFLQEAGITAAHFSTLLPELRELRILFRDKDERKETELFDLLGQIQLQDLEELRLDNYYEGEGEGILFSEESVRALQNFRGSLKSLRIGKMDAKCVCGINPANTNVFPRLKKLVLCTENLEGSMWFLFRGMFTELEELRFKMGGEQLREDPVPLEYLRGFFGVFPKLKKVIWMRGRGIGMREVVIRR</sequence>
<protein>
    <recommendedName>
        <fullName evidence="3">F-box domain-containing protein</fullName>
    </recommendedName>
</protein>
<dbReference type="Gene3D" id="3.80.10.10">
    <property type="entry name" value="Ribonuclease Inhibitor"/>
    <property type="match status" value="1"/>
</dbReference>
<name>A0ABP1R218_9HEXA</name>
<evidence type="ECO:0000313" key="2">
    <source>
        <dbReference type="Proteomes" id="UP001642540"/>
    </source>
</evidence>
<evidence type="ECO:0008006" key="3">
    <source>
        <dbReference type="Google" id="ProtNLM"/>
    </source>
</evidence>